<dbReference type="InterPro" id="IPR050315">
    <property type="entry name" value="FAD-oxidoreductase_2"/>
</dbReference>
<name>A0ABU3ICC9_9ACTO</name>
<dbReference type="Pfam" id="PF00890">
    <property type="entry name" value="FAD_binding_2"/>
    <property type="match status" value="1"/>
</dbReference>
<keyword evidence="8" id="KW-1185">Reference proteome</keyword>
<dbReference type="InterPro" id="IPR009158">
    <property type="entry name" value="G3P_DH_GlpB_su"/>
</dbReference>
<comment type="caution">
    <text evidence="7">The sequence shown here is derived from an EMBL/GenBank/DDBJ whole genome shotgun (WGS) entry which is preliminary data.</text>
</comment>
<dbReference type="GO" id="GO:0004368">
    <property type="term" value="F:glycerol-3-phosphate dehydrogenase (quinone) activity"/>
    <property type="evidence" value="ECO:0007669"/>
    <property type="project" value="UniProtKB-EC"/>
</dbReference>
<evidence type="ECO:0000256" key="2">
    <source>
        <dbReference type="ARBA" id="ARBA00022630"/>
    </source>
</evidence>
<dbReference type="EC" id="1.1.5.3" evidence="7"/>
<gene>
    <name evidence="7" type="primary">glpB</name>
    <name evidence="7" type="ORF">QS713_08140</name>
</gene>
<dbReference type="RefSeq" id="WP_313274325.1">
    <property type="nucleotide sequence ID" value="NZ_JASXSX010000004.1"/>
</dbReference>
<feature type="domain" description="FAD-dependent oxidoreductase 2 FAD-binding" evidence="6">
    <location>
        <begin position="4"/>
        <end position="404"/>
    </location>
</feature>
<dbReference type="PANTHER" id="PTHR43400:SF7">
    <property type="entry name" value="FAD-DEPENDENT OXIDOREDUCTASE 2 FAD BINDING DOMAIN-CONTAINING PROTEIN"/>
    <property type="match status" value="1"/>
</dbReference>
<dbReference type="SUPFAM" id="SSF51905">
    <property type="entry name" value="FAD/NAD(P)-binding domain"/>
    <property type="match status" value="1"/>
</dbReference>
<evidence type="ECO:0000256" key="1">
    <source>
        <dbReference type="ARBA" id="ARBA00001974"/>
    </source>
</evidence>
<protein>
    <submittedName>
        <fullName evidence="7">Glycerol-3-phosphate dehydrogenase subunit GlpB</fullName>
        <ecNumber evidence="7">1.1.5.3</ecNumber>
    </submittedName>
</protein>
<keyword evidence="3" id="KW-0288">FMN</keyword>
<keyword evidence="5 7" id="KW-0560">Oxidoreductase</keyword>
<evidence type="ECO:0000313" key="7">
    <source>
        <dbReference type="EMBL" id="MDT3768024.1"/>
    </source>
</evidence>
<dbReference type="Gene3D" id="3.50.50.60">
    <property type="entry name" value="FAD/NAD(P)-binding domain"/>
    <property type="match status" value="2"/>
</dbReference>
<sequence length="426" mass="44918">MSRVVVVGAGIAGLTAALRLREAGHEVVLASKGIGGLQLSQGTVDVLGYLEGNRVDDPLGAIDTYGWKPGLHGPHPYQVIGSGATKAGVEYLARLLGEDYLVGDPHVNKCYPTAIGGVRPTNLVPPSMAAGECKDGARFMIVGLRQLKDFYPQLCAGNLNRTDLPGGGRVQARPVWVDYEVRENEIDTSALNYARALEDPQVLQGLADKVKAFLHEGESVGMPAVLGVHGTGVWQQFEQLVGAPVFEIPLPPPSVPGMRLNQQLTQLVKDKRVFLMLSAEVTGVSAEGNRVTHVTVQVAGAAKEVAADAVVLAAGGFESGGLMMDSYGTISERALGLPVTAREIPDLIHGDYWGDQQALFSAGVAVDEAMHPLDEDGNVVYSNVHVVGGMIAGAMRWQEKSGEGIALGSMIRATDAIGTAATEEEK</sequence>
<keyword evidence="2" id="KW-0285">Flavoprotein</keyword>
<dbReference type="InterPro" id="IPR036188">
    <property type="entry name" value="FAD/NAD-bd_sf"/>
</dbReference>
<keyword evidence="4" id="KW-0274">FAD</keyword>
<dbReference type="InterPro" id="IPR003953">
    <property type="entry name" value="FAD-dep_OxRdtase_2_FAD-bd"/>
</dbReference>
<evidence type="ECO:0000256" key="5">
    <source>
        <dbReference type="ARBA" id="ARBA00023002"/>
    </source>
</evidence>
<organism evidence="7 8">
    <name type="scientific">Gleimia hominis</name>
    <dbReference type="NCBI Taxonomy" id="595468"/>
    <lineage>
        <taxon>Bacteria</taxon>
        <taxon>Bacillati</taxon>
        <taxon>Actinomycetota</taxon>
        <taxon>Actinomycetes</taxon>
        <taxon>Actinomycetales</taxon>
        <taxon>Actinomycetaceae</taxon>
        <taxon>Gleimia</taxon>
    </lineage>
</organism>
<evidence type="ECO:0000259" key="6">
    <source>
        <dbReference type="Pfam" id="PF00890"/>
    </source>
</evidence>
<accession>A0ABU3ICC9</accession>
<dbReference type="PANTHER" id="PTHR43400">
    <property type="entry name" value="FUMARATE REDUCTASE"/>
    <property type="match status" value="1"/>
</dbReference>
<dbReference type="Proteomes" id="UP001247542">
    <property type="component" value="Unassembled WGS sequence"/>
</dbReference>
<evidence type="ECO:0000313" key="8">
    <source>
        <dbReference type="Proteomes" id="UP001247542"/>
    </source>
</evidence>
<evidence type="ECO:0000256" key="3">
    <source>
        <dbReference type="ARBA" id="ARBA00022643"/>
    </source>
</evidence>
<dbReference type="PIRSF" id="PIRSF000141">
    <property type="entry name" value="Anaerobic_G3P_dh"/>
    <property type="match status" value="1"/>
</dbReference>
<dbReference type="EMBL" id="JASXSX010000004">
    <property type="protein sequence ID" value="MDT3768024.1"/>
    <property type="molecule type" value="Genomic_DNA"/>
</dbReference>
<reference evidence="7 8" key="1">
    <citation type="submission" date="2023-06" db="EMBL/GenBank/DDBJ databases">
        <title>Draft genome sequence of Gleimia hominis type strain CCUG 57540T.</title>
        <authorList>
            <person name="Salva-Serra F."/>
            <person name="Cardew S."/>
            <person name="Jensie Markopoulos S."/>
            <person name="Ohlen M."/>
            <person name="Inganas E."/>
            <person name="Svensson-Stadler L."/>
            <person name="Moore E.R.B."/>
        </authorList>
    </citation>
    <scope>NUCLEOTIDE SEQUENCE [LARGE SCALE GENOMIC DNA]</scope>
    <source>
        <strain evidence="7 8">CCUG 57540</strain>
    </source>
</reference>
<dbReference type="NCBIfam" id="NF003724">
    <property type="entry name" value="PRK05329.2-3"/>
    <property type="match status" value="1"/>
</dbReference>
<evidence type="ECO:0000256" key="4">
    <source>
        <dbReference type="ARBA" id="ARBA00022827"/>
    </source>
</evidence>
<proteinExistence type="predicted"/>
<dbReference type="NCBIfam" id="TIGR03378">
    <property type="entry name" value="glycerol3P_GlpB"/>
    <property type="match status" value="1"/>
</dbReference>
<comment type="cofactor">
    <cofactor evidence="1">
        <name>FAD</name>
        <dbReference type="ChEBI" id="CHEBI:57692"/>
    </cofactor>
</comment>